<dbReference type="PANTHER" id="PTHR43201">
    <property type="entry name" value="ACYL-COA SYNTHETASE"/>
    <property type="match status" value="1"/>
</dbReference>
<dbReference type="OrthoDB" id="9803968at2"/>
<keyword evidence="4" id="KW-1185">Reference proteome</keyword>
<dbReference type="Pfam" id="PF00501">
    <property type="entry name" value="AMP-binding"/>
    <property type="match status" value="1"/>
</dbReference>
<dbReference type="PANTHER" id="PTHR43201:SF8">
    <property type="entry name" value="ACYL-COA SYNTHETASE FAMILY MEMBER 3"/>
    <property type="match status" value="1"/>
</dbReference>
<dbReference type="GO" id="GO:0031956">
    <property type="term" value="F:medium-chain fatty acid-CoA ligase activity"/>
    <property type="evidence" value="ECO:0007669"/>
    <property type="project" value="TreeGrafter"/>
</dbReference>
<sequence length="470" mass="48387">MTVERETLLELLRRSRGSVVVDGRRHSATELVAAARGAAAGLAARGLGRDDGVLLVDDGGGVELLASLLGAWWVGARPAVVAASAEPDALRAIRDQTGAALLVRAGPSPEGDAAAYAELLAADAASAPAERCRPGDIALDIASSGTTGTPKCVSFSHAGLANNVGAYARRLELTGDDVLYSPLPLSVAGVLGMVLLPGLLAGATVHVGRLGGARIAKAHRQVRLVRPTLVYGVPYMYEVLARGGPGDGYDALRWAICSSAPLPGATFDRVSEHLGVPPRSSYCLAEAGTVTLNTSSDPATLRETVGEPLDGMTVRVEPAADGSSGGRIVVGGSGHGVGYREAGVLRPFPDGEVRTSDLGTLDGGTLTLAGRADQVIQVAGQNVDLSHVHRLVSGCPGLGDFALLVEAHPRLGPVPVLVAESRSLSVSPRQVLAFCRSVLRDVEVPREVRVVAELPRTDTGKVRLTSGGRT</sequence>
<evidence type="ECO:0000313" key="4">
    <source>
        <dbReference type="Proteomes" id="UP000314251"/>
    </source>
</evidence>
<dbReference type="Gene3D" id="3.40.50.12780">
    <property type="entry name" value="N-terminal domain of ligase-like"/>
    <property type="match status" value="1"/>
</dbReference>
<dbReference type="InterPro" id="IPR042099">
    <property type="entry name" value="ANL_N_sf"/>
</dbReference>
<dbReference type="GO" id="GO:0006631">
    <property type="term" value="P:fatty acid metabolic process"/>
    <property type="evidence" value="ECO:0007669"/>
    <property type="project" value="TreeGrafter"/>
</dbReference>
<gene>
    <name evidence="3" type="ORF">FH607_023630</name>
</gene>
<organism evidence="3 4">
    <name type="scientific">Streptomyces mimosae</name>
    <dbReference type="NCBI Taxonomy" id="2586635"/>
    <lineage>
        <taxon>Bacteria</taxon>
        <taxon>Bacillati</taxon>
        <taxon>Actinomycetota</taxon>
        <taxon>Actinomycetes</taxon>
        <taxon>Kitasatosporales</taxon>
        <taxon>Streptomycetaceae</taxon>
        <taxon>Streptomyces</taxon>
    </lineage>
</organism>
<dbReference type="AlphaFoldDB" id="A0A5N5ZZ02"/>
<feature type="domain" description="AMP-dependent synthetase/ligase" evidence="2">
    <location>
        <begin position="19"/>
        <end position="339"/>
    </location>
</feature>
<dbReference type="Proteomes" id="UP000314251">
    <property type="component" value="Unassembled WGS sequence"/>
</dbReference>
<dbReference type="CDD" id="cd04433">
    <property type="entry name" value="AFD_class_I"/>
    <property type="match status" value="1"/>
</dbReference>
<evidence type="ECO:0000313" key="3">
    <source>
        <dbReference type="EMBL" id="KAB8161724.1"/>
    </source>
</evidence>
<evidence type="ECO:0000256" key="1">
    <source>
        <dbReference type="ARBA" id="ARBA00006432"/>
    </source>
</evidence>
<comment type="caution">
    <text evidence="3">The sequence shown here is derived from an EMBL/GenBank/DDBJ whole genome shotgun (WGS) entry which is preliminary data.</text>
</comment>
<dbReference type="RefSeq" id="WP_139672226.1">
    <property type="nucleotide sequence ID" value="NZ_VDLY02000017.1"/>
</dbReference>
<evidence type="ECO:0000259" key="2">
    <source>
        <dbReference type="Pfam" id="PF00501"/>
    </source>
</evidence>
<reference evidence="3" key="1">
    <citation type="submission" date="2019-10" db="EMBL/GenBank/DDBJ databases">
        <title>Nonomuraea sp. nov., isolated from Phyllanthus amarus.</title>
        <authorList>
            <person name="Klykleung N."/>
            <person name="Tanasupawat S."/>
        </authorList>
    </citation>
    <scope>NUCLEOTIDE SEQUENCE [LARGE SCALE GENOMIC DNA]</scope>
    <source>
        <strain evidence="3">3MP-10</strain>
    </source>
</reference>
<dbReference type="InterPro" id="IPR045851">
    <property type="entry name" value="AMP-bd_C_sf"/>
</dbReference>
<name>A0A5N5ZZ02_9ACTN</name>
<protein>
    <submittedName>
        <fullName evidence="3">AMP-binding protein</fullName>
    </submittedName>
</protein>
<comment type="similarity">
    <text evidence="1">Belongs to the ATP-dependent AMP-binding enzyme family.</text>
</comment>
<dbReference type="EMBL" id="VDLY02000017">
    <property type="protein sequence ID" value="KAB8161724.1"/>
    <property type="molecule type" value="Genomic_DNA"/>
</dbReference>
<dbReference type="InterPro" id="IPR000873">
    <property type="entry name" value="AMP-dep_synth/lig_dom"/>
</dbReference>
<accession>A0A5N5ZZ02</accession>
<dbReference type="Gene3D" id="3.30.300.30">
    <property type="match status" value="1"/>
</dbReference>
<dbReference type="SUPFAM" id="SSF56801">
    <property type="entry name" value="Acetyl-CoA synthetase-like"/>
    <property type="match status" value="1"/>
</dbReference>
<proteinExistence type="inferred from homology"/>